<evidence type="ECO:0000256" key="1">
    <source>
        <dbReference type="ARBA" id="ARBA00010231"/>
    </source>
</evidence>
<keyword evidence="2 7" id="KW-0597">Phosphoprotein</keyword>
<dbReference type="InterPro" id="IPR005843">
    <property type="entry name" value="A-D-PHexomutase_C"/>
</dbReference>
<evidence type="ECO:0000256" key="5">
    <source>
        <dbReference type="ARBA" id="ARBA00023235"/>
    </source>
</evidence>
<comment type="cofactor">
    <cofactor evidence="7">
        <name>Mg(2+)</name>
        <dbReference type="ChEBI" id="CHEBI:18420"/>
    </cofactor>
    <text evidence="7">Binds 1 Mg(2+) ion per subunit.</text>
</comment>
<evidence type="ECO:0000256" key="3">
    <source>
        <dbReference type="ARBA" id="ARBA00022723"/>
    </source>
</evidence>
<dbReference type="Gene3D" id="3.30.310.50">
    <property type="entry name" value="Alpha-D-phosphohexomutase, C-terminal domain"/>
    <property type="match status" value="1"/>
</dbReference>
<dbReference type="PANTHER" id="PTHR42946:SF1">
    <property type="entry name" value="PHOSPHOGLUCOMUTASE (ALPHA-D-GLUCOSE-1,6-BISPHOSPHATE-DEPENDENT)"/>
    <property type="match status" value="1"/>
</dbReference>
<sequence>MGMLFGTDGVRGVANEGLTPELAYKLGKAGAYVLGRGGRRPRIILGKDTRISGDMLEAALMAGILSVGGDCLRAGVVPTPGLAYLTRVYDCCAGIVISASHNPVADNGIKFFAGDGFKLPDPVEEEIERLVLKDGFPYPRPTGVDIGRVYEEKEAVGRYLSFLEEVLAVDLQGLKIVVDCANGAASCVAPQLFRDLGAEVVVIAGEPDGTNINEECGSTNPKALQREVRERKAHLGLAFDGDADRLIAVDEEGNLVDGDQIMVICGLHRHRKGELKGNRVTVSVMSNLGLKEAFQKVGVTVEETRVGDRYILEALLQNGGVMGGEQSGHIIFLDRTTTGDGLVTALELLRVIREEGKTLSQLASQMRRFPQLLVNVRVRDKEGLKDNPEVAEAIRRAEERLGEQGRILVRPSGTEPLIRVMGEALDENLLREVVDELAEVVAVQLNRQLVADGREAGR</sequence>
<reference evidence="14 15" key="1">
    <citation type="journal article" date="2012" name="BMC Genomics">
        <title>Genome-guided analysis of physiological and morphological traits of the fermentative acetate oxidizer Thermacetogenium phaeum.</title>
        <authorList>
            <person name="Oehler D."/>
            <person name="Poehlein A."/>
            <person name="Leimbach A."/>
            <person name="Muller N."/>
            <person name="Daniel R."/>
            <person name="Gottschalk G."/>
            <person name="Schink B."/>
        </authorList>
    </citation>
    <scope>NUCLEOTIDE SEQUENCE [LARGE SCALE GENOMIC DNA]</scope>
    <source>
        <strain evidence="15">ATCC BAA-254 / DSM 26808 / PB</strain>
    </source>
</reference>
<accession>K4LJC8</accession>
<feature type="modified residue" description="Phosphoserine" evidence="7">
    <location>
        <position position="100"/>
    </location>
</feature>
<dbReference type="GO" id="GO:0005975">
    <property type="term" value="P:carbohydrate metabolic process"/>
    <property type="evidence" value="ECO:0007669"/>
    <property type="project" value="InterPro"/>
</dbReference>
<dbReference type="InterPro" id="IPR016066">
    <property type="entry name" value="A-D-PHexomutase_CS"/>
</dbReference>
<dbReference type="STRING" id="1089553.Tph_c19730"/>
<proteinExistence type="inferred from homology"/>
<feature type="binding site" evidence="7">
    <location>
        <position position="244"/>
    </location>
    <ligand>
        <name>Mg(2+)</name>
        <dbReference type="ChEBI" id="CHEBI:18420"/>
    </ligand>
</feature>
<dbReference type="InterPro" id="IPR005845">
    <property type="entry name" value="A-D-PHexomutase_a/b/a-II"/>
</dbReference>
<evidence type="ECO:0000256" key="6">
    <source>
        <dbReference type="ARBA" id="ARBA00050364"/>
    </source>
</evidence>
<feature type="binding site" evidence="7">
    <location>
        <position position="242"/>
    </location>
    <ligand>
        <name>Mg(2+)</name>
        <dbReference type="ChEBI" id="CHEBI:18420"/>
    </ligand>
</feature>
<dbReference type="InterPro" id="IPR016055">
    <property type="entry name" value="A-D-PHexomutase_a/b/a-I/II/III"/>
</dbReference>
<evidence type="ECO:0000256" key="7">
    <source>
        <dbReference type="HAMAP-Rule" id="MF_01554"/>
    </source>
</evidence>
<dbReference type="KEGG" id="tpz:Tph_c19730"/>
<evidence type="ECO:0000259" key="10">
    <source>
        <dbReference type="Pfam" id="PF00408"/>
    </source>
</evidence>
<dbReference type="FunFam" id="3.40.120.10:FF:000003">
    <property type="entry name" value="Phosphoglucosamine mutase"/>
    <property type="match status" value="1"/>
</dbReference>
<protein>
    <recommendedName>
        <fullName evidence="7 9">Phosphoglucosamine mutase</fullName>
        <ecNumber evidence="7 9">5.4.2.10</ecNumber>
    </recommendedName>
</protein>
<dbReference type="GO" id="GO:0006048">
    <property type="term" value="P:UDP-N-acetylglucosamine biosynthetic process"/>
    <property type="evidence" value="ECO:0007669"/>
    <property type="project" value="TreeGrafter"/>
</dbReference>
<evidence type="ECO:0000256" key="2">
    <source>
        <dbReference type="ARBA" id="ARBA00022553"/>
    </source>
</evidence>
<evidence type="ECO:0000259" key="11">
    <source>
        <dbReference type="Pfam" id="PF02878"/>
    </source>
</evidence>
<dbReference type="Pfam" id="PF00408">
    <property type="entry name" value="PGM_PMM_IV"/>
    <property type="match status" value="1"/>
</dbReference>
<keyword evidence="5 7" id="KW-0413">Isomerase</keyword>
<dbReference type="EMBL" id="CP003732">
    <property type="protein sequence ID" value="AFV12167.1"/>
    <property type="molecule type" value="Genomic_DNA"/>
</dbReference>
<dbReference type="SUPFAM" id="SSF53738">
    <property type="entry name" value="Phosphoglucomutase, first 3 domains"/>
    <property type="match status" value="3"/>
</dbReference>
<dbReference type="RefSeq" id="WP_015051043.1">
    <property type="nucleotide sequence ID" value="NC_018870.1"/>
</dbReference>
<dbReference type="InterPro" id="IPR036900">
    <property type="entry name" value="A-D-PHexomutase_C_sf"/>
</dbReference>
<comment type="function">
    <text evidence="7 9">Catalyzes the conversion of glucosamine-6-phosphate to glucosamine-1-phosphate.</text>
</comment>
<name>K4LJC8_THEPS</name>
<evidence type="ECO:0000256" key="8">
    <source>
        <dbReference type="RuleBase" id="RU004326"/>
    </source>
</evidence>
<dbReference type="InterPro" id="IPR005844">
    <property type="entry name" value="A-D-PHexomutase_a/b/a-I"/>
</dbReference>
<dbReference type="GO" id="GO:0004615">
    <property type="term" value="F:phosphomannomutase activity"/>
    <property type="evidence" value="ECO:0007669"/>
    <property type="project" value="TreeGrafter"/>
</dbReference>
<comment type="similarity">
    <text evidence="1 7 8">Belongs to the phosphohexose mutase family.</text>
</comment>
<feature type="active site" description="Phosphoserine intermediate" evidence="7">
    <location>
        <position position="100"/>
    </location>
</feature>
<evidence type="ECO:0000259" key="13">
    <source>
        <dbReference type="Pfam" id="PF02880"/>
    </source>
</evidence>
<feature type="domain" description="Alpha-D-phosphohexomutase alpha/beta/alpha" evidence="11">
    <location>
        <begin position="3"/>
        <end position="134"/>
    </location>
</feature>
<keyword evidence="15" id="KW-1185">Reference proteome</keyword>
<dbReference type="Pfam" id="PF02880">
    <property type="entry name" value="PGM_PMM_III"/>
    <property type="match status" value="1"/>
</dbReference>
<dbReference type="Gene3D" id="3.40.120.10">
    <property type="entry name" value="Alpha-D-Glucose-1,6-Bisphosphate, subunit A, domain 3"/>
    <property type="match status" value="3"/>
</dbReference>
<dbReference type="SUPFAM" id="SSF55957">
    <property type="entry name" value="Phosphoglucomutase, C-terminal domain"/>
    <property type="match status" value="1"/>
</dbReference>
<evidence type="ECO:0000259" key="12">
    <source>
        <dbReference type="Pfam" id="PF02879"/>
    </source>
</evidence>
<feature type="domain" description="Alpha-D-phosphohexomutase alpha/beta/alpha" evidence="12">
    <location>
        <begin position="160"/>
        <end position="253"/>
    </location>
</feature>
<dbReference type="InterPro" id="IPR050060">
    <property type="entry name" value="Phosphoglucosamine_mutase"/>
</dbReference>
<keyword evidence="4 7" id="KW-0460">Magnesium</keyword>
<dbReference type="HOGENOM" id="CLU_016950_7_0_9"/>
<evidence type="ECO:0000313" key="14">
    <source>
        <dbReference type="EMBL" id="AFV12167.1"/>
    </source>
</evidence>
<feature type="binding site" evidence="7">
    <location>
        <position position="240"/>
    </location>
    <ligand>
        <name>Mg(2+)</name>
        <dbReference type="ChEBI" id="CHEBI:18420"/>
    </ligand>
</feature>
<evidence type="ECO:0000313" key="15">
    <source>
        <dbReference type="Proteomes" id="UP000000467"/>
    </source>
</evidence>
<dbReference type="Pfam" id="PF02878">
    <property type="entry name" value="PGM_PMM_I"/>
    <property type="match status" value="1"/>
</dbReference>
<dbReference type="EC" id="5.4.2.10" evidence="7 9"/>
<dbReference type="FunFam" id="3.40.120.10:FF:000001">
    <property type="entry name" value="Phosphoglucosamine mutase"/>
    <property type="match status" value="1"/>
</dbReference>
<dbReference type="GO" id="GO:0009252">
    <property type="term" value="P:peptidoglycan biosynthetic process"/>
    <property type="evidence" value="ECO:0007669"/>
    <property type="project" value="TreeGrafter"/>
</dbReference>
<dbReference type="GO" id="GO:0008966">
    <property type="term" value="F:phosphoglucosamine mutase activity"/>
    <property type="evidence" value="ECO:0007669"/>
    <property type="project" value="UniProtKB-UniRule"/>
</dbReference>
<dbReference type="Proteomes" id="UP000000467">
    <property type="component" value="Chromosome"/>
</dbReference>
<dbReference type="CDD" id="cd05802">
    <property type="entry name" value="GlmM"/>
    <property type="match status" value="1"/>
</dbReference>
<dbReference type="AlphaFoldDB" id="K4LJC8"/>
<dbReference type="OrthoDB" id="9806956at2"/>
<dbReference type="GO" id="GO:0005829">
    <property type="term" value="C:cytosol"/>
    <property type="evidence" value="ECO:0007669"/>
    <property type="project" value="TreeGrafter"/>
</dbReference>
<keyword evidence="3 7" id="KW-0479">Metal-binding</keyword>
<dbReference type="NCBIfam" id="NF008139">
    <property type="entry name" value="PRK10887.1"/>
    <property type="match status" value="1"/>
</dbReference>
<dbReference type="FunFam" id="3.30.310.50:FF:000001">
    <property type="entry name" value="Phosphoglucosamine mutase"/>
    <property type="match status" value="1"/>
</dbReference>
<comment type="PTM">
    <text evidence="7">Activated by phosphorylation.</text>
</comment>
<feature type="domain" description="Alpha-D-phosphohexomutase alpha/beta/alpha" evidence="13">
    <location>
        <begin position="257"/>
        <end position="368"/>
    </location>
</feature>
<evidence type="ECO:0000256" key="9">
    <source>
        <dbReference type="RuleBase" id="RU004327"/>
    </source>
</evidence>
<dbReference type="NCBIfam" id="TIGR01455">
    <property type="entry name" value="glmM"/>
    <property type="match status" value="1"/>
</dbReference>
<dbReference type="PRINTS" id="PR00509">
    <property type="entry name" value="PGMPMM"/>
</dbReference>
<feature type="domain" description="Alpha-D-phosphohexomutase C-terminal" evidence="10">
    <location>
        <begin position="373"/>
        <end position="439"/>
    </location>
</feature>
<comment type="catalytic activity">
    <reaction evidence="6 7 9">
        <text>alpha-D-glucosamine 1-phosphate = D-glucosamine 6-phosphate</text>
        <dbReference type="Rhea" id="RHEA:23424"/>
        <dbReference type="ChEBI" id="CHEBI:58516"/>
        <dbReference type="ChEBI" id="CHEBI:58725"/>
        <dbReference type="EC" id="5.4.2.10"/>
    </reaction>
</comment>
<feature type="binding site" description="via phosphate group" evidence="7">
    <location>
        <position position="100"/>
    </location>
    <ligand>
        <name>Mg(2+)</name>
        <dbReference type="ChEBI" id="CHEBI:18420"/>
    </ligand>
</feature>
<dbReference type="eggNOG" id="COG1109">
    <property type="taxonomic scope" value="Bacteria"/>
</dbReference>
<dbReference type="PROSITE" id="PS00710">
    <property type="entry name" value="PGM_PMM"/>
    <property type="match status" value="1"/>
</dbReference>
<dbReference type="PANTHER" id="PTHR42946">
    <property type="entry name" value="PHOSPHOHEXOSE MUTASE"/>
    <property type="match status" value="1"/>
</dbReference>
<organism evidence="14 15">
    <name type="scientific">Thermacetogenium phaeum (strain ATCC BAA-254 / DSM 26808 / PB)</name>
    <dbReference type="NCBI Taxonomy" id="1089553"/>
    <lineage>
        <taxon>Bacteria</taxon>
        <taxon>Bacillati</taxon>
        <taxon>Bacillota</taxon>
        <taxon>Clostridia</taxon>
        <taxon>Thermoanaerobacterales</taxon>
        <taxon>Thermoanaerobacteraceae</taxon>
        <taxon>Thermacetogenium</taxon>
    </lineage>
</organism>
<evidence type="ECO:0000256" key="4">
    <source>
        <dbReference type="ARBA" id="ARBA00022842"/>
    </source>
</evidence>
<gene>
    <name evidence="14" type="primary">glmM2</name>
    <name evidence="7" type="synonym">glmM</name>
    <name evidence="14" type="ordered locus">Tph_c19730</name>
</gene>
<dbReference type="InterPro" id="IPR005841">
    <property type="entry name" value="Alpha-D-phosphohexomutase_SF"/>
</dbReference>
<dbReference type="InterPro" id="IPR005846">
    <property type="entry name" value="A-D-PHexomutase_a/b/a-III"/>
</dbReference>
<dbReference type="InterPro" id="IPR006352">
    <property type="entry name" value="GlmM_bact"/>
</dbReference>
<dbReference type="Pfam" id="PF02879">
    <property type="entry name" value="PGM_PMM_II"/>
    <property type="match status" value="1"/>
</dbReference>
<dbReference type="HAMAP" id="MF_01554_B">
    <property type="entry name" value="GlmM_B"/>
    <property type="match status" value="1"/>
</dbReference>
<dbReference type="GO" id="GO:0000287">
    <property type="term" value="F:magnesium ion binding"/>
    <property type="evidence" value="ECO:0007669"/>
    <property type="project" value="UniProtKB-UniRule"/>
</dbReference>